<dbReference type="InterPro" id="IPR015422">
    <property type="entry name" value="PyrdxlP-dep_Trfase_small"/>
</dbReference>
<dbReference type="GO" id="GO:0004372">
    <property type="term" value="F:glycine hydroxymethyltransferase activity"/>
    <property type="evidence" value="ECO:0007669"/>
    <property type="project" value="UniProtKB-EC"/>
</dbReference>
<comment type="similarity">
    <text evidence="3 7">Belongs to the SHMT family.</text>
</comment>
<dbReference type="NCBIfam" id="NF000586">
    <property type="entry name" value="PRK00011.1"/>
    <property type="match status" value="1"/>
</dbReference>
<dbReference type="InterPro" id="IPR019798">
    <property type="entry name" value="Ser_HO-MeTrfase_PLP_BS"/>
</dbReference>
<dbReference type="EMBL" id="LN714485">
    <property type="protein sequence ID" value="CEL69224.1"/>
    <property type="molecule type" value="Genomic_DNA"/>
</dbReference>
<sequence length="596" mass="65385">MNTSGPFFSPPFLCRLLLLSRRRTAPLHKTRELSETVCATLPLLTHTRVSFLAFRKSVGSSIVPSSDAGFGCHPTSNSPSLPGRPPAYFSATFDPFKMSPQPVPPVNRDLSGFTAAVGGEQDEADVTMLQSATPRGDPKHGEVGSRTTDMKPRALATQDPELYELLQQEKERQVSGLELIASENFTSQAVMECLGSCLTNKYSEGYPGARYYGGNEVIDRIESLCQRRALAAFGLDAEEWAVNVQPYSGSPANMAVFVGLLQPHDRIMGLDLPSGGHLTHGFYTAKKRISATSIFFESLPYGVDETTGLIDYEELRKRALVFRPKLIICGHSAYPRDLDYAKFREIADAAGAMLMCDMAHTSGLIAARLLTSPFQYCDIVTTTTHKTLRGPRSGMIFVNKRRVPDGEGLINSGVFPSLQGGPHNHQIAALACQLKEVMSPSWATYASQVIRNSRALAARLQHHGHRLTTDGTDNHLLLMDLRPDGITGTKMQLCCDEASITLNKNTVPGDTSAANPSGVRIGSPALTTRGFKENDFERIADWLHEIVVIAQEIQTKYGKKLVDFKKGVPEHPHLLEIKQEIAKWSRSFPMPGQTDI</sequence>
<dbReference type="InterPro" id="IPR001085">
    <property type="entry name" value="Ser_HO-MeTrfase"/>
</dbReference>
<comment type="pathway">
    <text evidence="2 7">One-carbon metabolism; tetrahydrofolate interconversion.</text>
</comment>
<dbReference type="GO" id="GO:0035999">
    <property type="term" value="P:tetrahydrofolate interconversion"/>
    <property type="evidence" value="ECO:0007669"/>
    <property type="project" value="UniProtKB-UniPathway"/>
</dbReference>
<keyword evidence="4 7" id="KW-0554">One-carbon metabolism</keyword>
<comment type="function">
    <text evidence="7">Interconversion of serine and glycine.</text>
</comment>
<dbReference type="PANTHER" id="PTHR11680">
    <property type="entry name" value="SERINE HYDROXYMETHYLTRANSFERASE"/>
    <property type="match status" value="1"/>
</dbReference>
<comment type="catalytic activity">
    <reaction evidence="7">
        <text>(6R)-5,10-methylene-5,6,7,8-tetrahydrofolate + glycine + H2O = (6S)-5,6,7,8-tetrahydrofolate + L-serine</text>
        <dbReference type="Rhea" id="RHEA:15481"/>
        <dbReference type="ChEBI" id="CHEBI:15377"/>
        <dbReference type="ChEBI" id="CHEBI:15636"/>
        <dbReference type="ChEBI" id="CHEBI:33384"/>
        <dbReference type="ChEBI" id="CHEBI:57305"/>
        <dbReference type="ChEBI" id="CHEBI:57453"/>
        <dbReference type="EC" id="2.1.2.1"/>
    </reaction>
</comment>
<dbReference type="UniPathway" id="UPA00193"/>
<proteinExistence type="inferred from homology"/>
<dbReference type="GO" id="GO:0008168">
    <property type="term" value="F:methyltransferase activity"/>
    <property type="evidence" value="ECO:0007669"/>
    <property type="project" value="UniProtKB-KW"/>
</dbReference>
<evidence type="ECO:0000256" key="4">
    <source>
        <dbReference type="ARBA" id="ARBA00022563"/>
    </source>
</evidence>
<protein>
    <recommendedName>
        <fullName evidence="7">Serine hydroxymethyltransferase</fullName>
        <ecNumber evidence="7">2.1.2.1</ecNumber>
    </recommendedName>
</protein>
<dbReference type="PROSITE" id="PS00096">
    <property type="entry name" value="SHMT"/>
    <property type="match status" value="1"/>
</dbReference>
<dbReference type="GO" id="GO:0030170">
    <property type="term" value="F:pyridoxal phosphate binding"/>
    <property type="evidence" value="ECO:0007669"/>
    <property type="project" value="InterPro"/>
</dbReference>
<evidence type="ECO:0000313" key="9">
    <source>
        <dbReference type="EMBL" id="CEL69224.1"/>
    </source>
</evidence>
<reference evidence="9" key="1">
    <citation type="journal article" date="2015" name="PLoS ONE">
        <title>Comprehensive Evaluation of Toxoplasma gondii VEG and Neospora caninum LIV Genomes with Tachyzoite Stage Transcriptome and Proteome Defines Novel Transcript Features.</title>
        <authorList>
            <person name="Ramaprasad A."/>
            <person name="Mourier T."/>
            <person name="Naeem R."/>
            <person name="Malas T.B."/>
            <person name="Moussa E."/>
            <person name="Panigrahi A."/>
            <person name="Vermont S.J."/>
            <person name="Otto T.D."/>
            <person name="Wastling J."/>
            <person name="Pain A."/>
        </authorList>
    </citation>
    <scope>NUCLEOTIDE SEQUENCE</scope>
    <source>
        <strain evidence="9">Liverpool</strain>
    </source>
</reference>
<dbReference type="InterPro" id="IPR049943">
    <property type="entry name" value="Ser_HO-MeTrfase-like"/>
</dbReference>
<dbReference type="Pfam" id="PF00464">
    <property type="entry name" value="SHMT"/>
    <property type="match status" value="1"/>
</dbReference>
<dbReference type="EC" id="2.1.2.1" evidence="7"/>
<keyword evidence="9" id="KW-0489">Methyltransferase</keyword>
<keyword evidence="5 7" id="KW-0808">Transferase</keyword>
<evidence type="ECO:0000256" key="7">
    <source>
        <dbReference type="RuleBase" id="RU000585"/>
    </source>
</evidence>
<dbReference type="InterPro" id="IPR015424">
    <property type="entry name" value="PyrdxlP-dep_Trfase"/>
</dbReference>
<evidence type="ECO:0000256" key="5">
    <source>
        <dbReference type="ARBA" id="ARBA00022679"/>
    </source>
</evidence>
<gene>
    <name evidence="9" type="ORF">BN1204_049400</name>
</gene>
<dbReference type="GO" id="GO:0019264">
    <property type="term" value="P:glycine biosynthetic process from serine"/>
    <property type="evidence" value="ECO:0007669"/>
    <property type="project" value="InterPro"/>
</dbReference>
<evidence type="ECO:0000256" key="1">
    <source>
        <dbReference type="ARBA" id="ARBA00001933"/>
    </source>
</evidence>
<keyword evidence="6 7" id="KW-0663">Pyridoxal phosphate</keyword>
<comment type="cofactor">
    <cofactor evidence="1 7">
        <name>pyridoxal 5'-phosphate</name>
        <dbReference type="ChEBI" id="CHEBI:597326"/>
    </cofactor>
</comment>
<dbReference type="AlphaFoldDB" id="A0A0F7UGP7"/>
<dbReference type="FunFam" id="3.40.640.10:FF:000097">
    <property type="entry name" value="Serine hydroxymethyltransferase"/>
    <property type="match status" value="1"/>
</dbReference>
<feature type="domain" description="Serine hydroxymethyltransferase-like" evidence="8">
    <location>
        <begin position="156"/>
        <end position="542"/>
    </location>
</feature>
<evidence type="ECO:0000256" key="6">
    <source>
        <dbReference type="ARBA" id="ARBA00022898"/>
    </source>
</evidence>
<dbReference type="PANTHER" id="PTHR11680:SF35">
    <property type="entry name" value="SERINE HYDROXYMETHYLTRANSFERASE 1"/>
    <property type="match status" value="1"/>
</dbReference>
<dbReference type="SUPFAM" id="SSF53383">
    <property type="entry name" value="PLP-dependent transferases"/>
    <property type="match status" value="1"/>
</dbReference>
<dbReference type="Gene3D" id="3.40.640.10">
    <property type="entry name" value="Type I PLP-dependent aspartate aminotransferase-like (Major domain)"/>
    <property type="match status" value="1"/>
</dbReference>
<dbReference type="HAMAP" id="MF_00051">
    <property type="entry name" value="SHMT"/>
    <property type="match status" value="1"/>
</dbReference>
<evidence type="ECO:0000256" key="3">
    <source>
        <dbReference type="ARBA" id="ARBA00006376"/>
    </source>
</evidence>
<dbReference type="GO" id="GO:0005739">
    <property type="term" value="C:mitochondrion"/>
    <property type="evidence" value="ECO:0007669"/>
    <property type="project" value="TreeGrafter"/>
</dbReference>
<evidence type="ECO:0000256" key="2">
    <source>
        <dbReference type="ARBA" id="ARBA00004777"/>
    </source>
</evidence>
<dbReference type="Gene3D" id="3.90.1150.10">
    <property type="entry name" value="Aspartate Aminotransferase, domain 1"/>
    <property type="match status" value="1"/>
</dbReference>
<evidence type="ECO:0000259" key="8">
    <source>
        <dbReference type="Pfam" id="PF00464"/>
    </source>
</evidence>
<name>A0A0F7UGP7_NEOCL</name>
<dbReference type="InterPro" id="IPR015421">
    <property type="entry name" value="PyrdxlP-dep_Trfase_major"/>
</dbReference>
<organism evidence="9">
    <name type="scientific">Neospora caninum (strain Liverpool)</name>
    <dbReference type="NCBI Taxonomy" id="572307"/>
    <lineage>
        <taxon>Eukaryota</taxon>
        <taxon>Sar</taxon>
        <taxon>Alveolata</taxon>
        <taxon>Apicomplexa</taxon>
        <taxon>Conoidasida</taxon>
        <taxon>Coccidia</taxon>
        <taxon>Eucoccidiorida</taxon>
        <taxon>Eimeriorina</taxon>
        <taxon>Sarcocystidae</taxon>
        <taxon>Neospora</taxon>
    </lineage>
</organism>
<dbReference type="GO" id="GO:0032259">
    <property type="term" value="P:methylation"/>
    <property type="evidence" value="ECO:0007669"/>
    <property type="project" value="UniProtKB-KW"/>
</dbReference>
<dbReference type="CDD" id="cd00378">
    <property type="entry name" value="SHMT"/>
    <property type="match status" value="1"/>
</dbReference>
<accession>A0A0F7UGP7</accession>
<dbReference type="InterPro" id="IPR039429">
    <property type="entry name" value="SHMT-like_dom"/>
</dbReference>